<reference evidence="2 3" key="1">
    <citation type="submission" date="2023-03" db="EMBL/GenBank/DDBJ databases">
        <authorList>
            <person name="Shen W."/>
            <person name="Cai J."/>
        </authorList>
    </citation>
    <scope>NUCLEOTIDE SEQUENCE [LARGE SCALE GENOMIC DNA]</scope>
    <source>
        <strain evidence="2 3">D6-4</strain>
    </source>
</reference>
<dbReference type="Pfam" id="PF12724">
    <property type="entry name" value="Flavodoxin_5"/>
    <property type="match status" value="1"/>
</dbReference>
<sequence length="145" mass="16509">MKTIIVYATNSGASFECAKLIQKELPACDLYNLETDSFNLQDYDRIILGAGVKNNTIYKPMRDFLKENLAVLLTKELALFICNGKPKSVEEILNKVFKPELREHALFAESFGGYKQHWLPLKEDQELRGIDIQKVEAAISLLKET</sequence>
<dbReference type="PANTHER" id="PTHR38030">
    <property type="entry name" value="PROTOPORPHYRINOGEN IX DEHYDROGENASE [MENAQUINONE]"/>
    <property type="match status" value="1"/>
</dbReference>
<gene>
    <name evidence="2" type="ORF">P7D85_10760</name>
</gene>
<accession>A0ABU3F262</accession>
<protein>
    <submittedName>
        <fullName evidence="2">Flavodoxin domain-containing protein</fullName>
    </submittedName>
</protein>
<dbReference type="Proteomes" id="UP001252875">
    <property type="component" value="Unassembled WGS sequence"/>
</dbReference>
<organism evidence="2 3">
    <name type="scientific">Enterococcus hulanensis</name>
    <dbReference type="NCBI Taxonomy" id="2559929"/>
    <lineage>
        <taxon>Bacteria</taxon>
        <taxon>Bacillati</taxon>
        <taxon>Bacillota</taxon>
        <taxon>Bacilli</taxon>
        <taxon>Lactobacillales</taxon>
        <taxon>Enterococcaceae</taxon>
        <taxon>Enterococcus</taxon>
    </lineage>
</organism>
<dbReference type="EMBL" id="JARPYI010000005">
    <property type="protein sequence ID" value="MDT2600256.1"/>
    <property type="molecule type" value="Genomic_DNA"/>
</dbReference>
<proteinExistence type="predicted"/>
<dbReference type="Gene3D" id="3.40.50.360">
    <property type="match status" value="1"/>
</dbReference>
<dbReference type="InterPro" id="IPR029039">
    <property type="entry name" value="Flavoprotein-like_sf"/>
</dbReference>
<dbReference type="SUPFAM" id="SSF52218">
    <property type="entry name" value="Flavoproteins"/>
    <property type="match status" value="1"/>
</dbReference>
<dbReference type="PANTHER" id="PTHR38030:SF2">
    <property type="entry name" value="PROTOPORPHYRINOGEN IX DEHYDROGENASE [QUINONE]"/>
    <property type="match status" value="1"/>
</dbReference>
<feature type="domain" description="Flavodoxin" evidence="1">
    <location>
        <begin position="4"/>
        <end position="113"/>
    </location>
</feature>
<comment type="caution">
    <text evidence="2">The sequence shown here is derived from an EMBL/GenBank/DDBJ whole genome shotgun (WGS) entry which is preliminary data.</text>
</comment>
<evidence type="ECO:0000259" key="1">
    <source>
        <dbReference type="Pfam" id="PF12724"/>
    </source>
</evidence>
<evidence type="ECO:0000313" key="2">
    <source>
        <dbReference type="EMBL" id="MDT2600256.1"/>
    </source>
</evidence>
<name>A0ABU3F262_9ENTE</name>
<dbReference type="InterPro" id="IPR026816">
    <property type="entry name" value="Flavodoxin_dom"/>
</dbReference>
<keyword evidence="3" id="KW-1185">Reference proteome</keyword>
<dbReference type="InterPro" id="IPR052200">
    <property type="entry name" value="Protoporphyrinogen_IX_DH"/>
</dbReference>
<evidence type="ECO:0000313" key="3">
    <source>
        <dbReference type="Proteomes" id="UP001252875"/>
    </source>
</evidence>
<dbReference type="RefSeq" id="WP_311822311.1">
    <property type="nucleotide sequence ID" value="NZ_JARPYF010000005.1"/>
</dbReference>